<accession>A0A7X8SGT3</accession>
<comment type="caution">
    <text evidence="3">The sequence shown here is derived from an EMBL/GenBank/DDBJ whole genome shotgun (WGS) entry which is preliminary data.</text>
</comment>
<dbReference type="InterPro" id="IPR051683">
    <property type="entry name" value="Enoyl-CoA_Hydratase/Isomerase"/>
</dbReference>
<comment type="similarity">
    <text evidence="1 2">Belongs to the enoyl-CoA hydratase/isomerase family.</text>
</comment>
<reference evidence="3 4" key="1">
    <citation type="submission" date="2020-04" db="EMBL/GenBank/DDBJ databases">
        <title>Flammeovirga sp. SR4, a novel species isolated from seawater.</title>
        <authorList>
            <person name="Wang X."/>
        </authorList>
    </citation>
    <scope>NUCLEOTIDE SEQUENCE [LARGE SCALE GENOMIC DNA]</scope>
    <source>
        <strain evidence="3 4">SR4</strain>
    </source>
</reference>
<dbReference type="InterPro" id="IPR001753">
    <property type="entry name" value="Enoyl-CoA_hydra/iso"/>
</dbReference>
<evidence type="ECO:0000313" key="3">
    <source>
        <dbReference type="EMBL" id="NLR89946.1"/>
    </source>
</evidence>
<dbReference type="CDD" id="cd06558">
    <property type="entry name" value="crotonase-like"/>
    <property type="match status" value="1"/>
</dbReference>
<organism evidence="3 4">
    <name type="scientific">Flammeovirga agarivorans</name>
    <dbReference type="NCBI Taxonomy" id="2726742"/>
    <lineage>
        <taxon>Bacteria</taxon>
        <taxon>Pseudomonadati</taxon>
        <taxon>Bacteroidota</taxon>
        <taxon>Cytophagia</taxon>
        <taxon>Cytophagales</taxon>
        <taxon>Flammeovirgaceae</taxon>
        <taxon>Flammeovirga</taxon>
    </lineage>
</organism>
<dbReference type="InterPro" id="IPR018376">
    <property type="entry name" value="Enoyl-CoA_hyd/isom_CS"/>
</dbReference>
<evidence type="ECO:0000256" key="2">
    <source>
        <dbReference type="RuleBase" id="RU003707"/>
    </source>
</evidence>
<dbReference type="PANTHER" id="PTHR42964">
    <property type="entry name" value="ENOYL-COA HYDRATASE"/>
    <property type="match status" value="1"/>
</dbReference>
<keyword evidence="4" id="KW-1185">Reference proteome</keyword>
<name>A0A7X8SGT3_9BACT</name>
<gene>
    <name evidence="3" type="ORF">HGP29_01955</name>
</gene>
<dbReference type="PANTHER" id="PTHR42964:SF1">
    <property type="entry name" value="POLYKETIDE BIOSYNTHESIS ENOYL-COA HYDRATASE PKSH-RELATED"/>
    <property type="match status" value="1"/>
</dbReference>
<dbReference type="PROSITE" id="PS00166">
    <property type="entry name" value="ENOYL_COA_HYDRATASE"/>
    <property type="match status" value="1"/>
</dbReference>
<evidence type="ECO:0000256" key="1">
    <source>
        <dbReference type="ARBA" id="ARBA00005254"/>
    </source>
</evidence>
<dbReference type="Gene3D" id="3.90.226.10">
    <property type="entry name" value="2-enoyl-CoA Hydratase, Chain A, domain 1"/>
    <property type="match status" value="1"/>
</dbReference>
<dbReference type="AlphaFoldDB" id="A0A7X8SGT3"/>
<dbReference type="Proteomes" id="UP000585050">
    <property type="component" value="Unassembled WGS sequence"/>
</dbReference>
<sequence>MSQYQTIIYNKTERIGIIQLNRPEKRNALNAQMVQELTLVLSEIENDDSVQVVILKGEGKVFCAGADLQYIQDLQKFSYEENLADSEALKELFLSIYSFPKVIISQVHGAAIAGGCGLATLCDFAFASESTKFSYSEVKIGFIPAIVSIFLTRKVGEGKAMQLLLSGQIIMANKALEYGLINGICSDEDLEDEVVAFAKKLIKETSMEAKANTKHLIHTTWHLPIEDALNVAVKANAAARATDDCKKGIASFLNKEKLQWDE</sequence>
<dbReference type="InterPro" id="IPR029045">
    <property type="entry name" value="ClpP/crotonase-like_dom_sf"/>
</dbReference>
<dbReference type="EMBL" id="JABAIL010000001">
    <property type="protein sequence ID" value="NLR89946.1"/>
    <property type="molecule type" value="Genomic_DNA"/>
</dbReference>
<dbReference type="GO" id="GO:0016853">
    <property type="term" value="F:isomerase activity"/>
    <property type="evidence" value="ECO:0007669"/>
    <property type="project" value="UniProtKB-KW"/>
</dbReference>
<dbReference type="RefSeq" id="WP_168880629.1">
    <property type="nucleotide sequence ID" value="NZ_JABAIL010000001.1"/>
</dbReference>
<dbReference type="Pfam" id="PF00378">
    <property type="entry name" value="ECH_1"/>
    <property type="match status" value="1"/>
</dbReference>
<dbReference type="SUPFAM" id="SSF52096">
    <property type="entry name" value="ClpP/crotonase"/>
    <property type="match status" value="1"/>
</dbReference>
<keyword evidence="3" id="KW-0413">Isomerase</keyword>
<protein>
    <submittedName>
        <fullName evidence="3">Enoyl-CoA hydratase/isomerase family protein</fullName>
    </submittedName>
</protein>
<evidence type="ECO:0000313" key="4">
    <source>
        <dbReference type="Proteomes" id="UP000585050"/>
    </source>
</evidence>
<proteinExistence type="inferred from homology"/>